<keyword evidence="3 4" id="KW-0413">Isomerase</keyword>
<dbReference type="InterPro" id="IPR014718">
    <property type="entry name" value="GH-type_carb-bd"/>
</dbReference>
<dbReference type="PANTHER" id="PTHR11122">
    <property type="entry name" value="APOSPORY-ASSOCIATED PROTEIN C-RELATED"/>
    <property type="match status" value="1"/>
</dbReference>
<dbReference type="PANTHER" id="PTHR11122:SF13">
    <property type="entry name" value="GLUCOSE-6-PHOSPHATE 1-EPIMERASE"/>
    <property type="match status" value="1"/>
</dbReference>
<keyword evidence="8" id="KW-1185">Reference proteome</keyword>
<dbReference type="GO" id="GO:0030246">
    <property type="term" value="F:carbohydrate binding"/>
    <property type="evidence" value="ECO:0007669"/>
    <property type="project" value="UniProtKB-UniRule"/>
</dbReference>
<evidence type="ECO:0000256" key="1">
    <source>
        <dbReference type="ARBA" id="ARBA00001096"/>
    </source>
</evidence>
<dbReference type="GO" id="GO:0005975">
    <property type="term" value="P:carbohydrate metabolic process"/>
    <property type="evidence" value="ECO:0007669"/>
    <property type="project" value="InterPro"/>
</dbReference>
<evidence type="ECO:0000256" key="2">
    <source>
        <dbReference type="ARBA" id="ARBA00005866"/>
    </source>
</evidence>
<accession>A0A220VHI6</accession>
<dbReference type="InterPro" id="IPR008183">
    <property type="entry name" value="Aldose_1/G6P_1-epimerase"/>
</dbReference>
<feature type="binding site" evidence="6">
    <location>
        <position position="82"/>
    </location>
    <ligand>
        <name>substrate</name>
    </ligand>
</feature>
<protein>
    <recommendedName>
        <fullName evidence="4">Putative glucose-6-phosphate 1-epimerase</fullName>
        <ecNumber evidence="4">5.1.3.15</ecNumber>
    </recommendedName>
</protein>
<dbReference type="RefSeq" id="WP_089074321.1">
    <property type="nucleotide sequence ID" value="NZ_CBCSAM010000004.1"/>
</dbReference>
<feature type="active site" evidence="5">
    <location>
        <position position="153"/>
    </location>
</feature>
<feature type="binding site" evidence="6">
    <location>
        <position position="87"/>
    </location>
    <ligand>
        <name>substrate</name>
    </ligand>
</feature>
<proteinExistence type="inferred from homology"/>
<dbReference type="SUPFAM" id="SSF74650">
    <property type="entry name" value="Galactose mutarotase-like"/>
    <property type="match status" value="1"/>
</dbReference>
<dbReference type="Proteomes" id="UP000242175">
    <property type="component" value="Chromosome small"/>
</dbReference>
<organism evidence="7 8">
    <name type="scientific">Paraphotobacterium marinum</name>
    <dbReference type="NCBI Taxonomy" id="1755811"/>
    <lineage>
        <taxon>Bacteria</taxon>
        <taxon>Pseudomonadati</taxon>
        <taxon>Pseudomonadota</taxon>
        <taxon>Gammaproteobacteria</taxon>
        <taxon>Vibrionales</taxon>
        <taxon>Vibrionaceae</taxon>
        <taxon>Paraphotobacterium</taxon>
    </lineage>
</organism>
<dbReference type="InterPro" id="IPR025532">
    <property type="entry name" value="G6P_1-epimerase"/>
</dbReference>
<comment type="catalytic activity">
    <reaction evidence="1">
        <text>alpha-D-glucose 6-phosphate = beta-D-glucose 6-phosphate</text>
        <dbReference type="Rhea" id="RHEA:16249"/>
        <dbReference type="ChEBI" id="CHEBI:58225"/>
        <dbReference type="ChEBI" id="CHEBI:58247"/>
        <dbReference type="EC" id="5.1.3.15"/>
    </reaction>
</comment>
<dbReference type="AlphaFoldDB" id="A0A220VHI6"/>
<dbReference type="InterPro" id="IPR011013">
    <property type="entry name" value="Gal_mutarotase_sf_dom"/>
</dbReference>
<dbReference type="OrthoDB" id="9790727at2"/>
<feature type="active site" evidence="5">
    <location>
        <position position="253"/>
    </location>
</feature>
<dbReference type="KEGG" id="pmai:CF386_10155"/>
<gene>
    <name evidence="7" type="ORF">CF386_10155</name>
</gene>
<comment type="similarity">
    <text evidence="2 4">Belongs to the glucose-6-phosphate 1-epimerase family.</text>
</comment>
<dbReference type="EC" id="5.1.3.15" evidence="4"/>
<evidence type="ECO:0000256" key="6">
    <source>
        <dbReference type="PIRSR" id="PIRSR016020-2"/>
    </source>
</evidence>
<reference evidence="7 8" key="1">
    <citation type="journal article" date="2016" name="Int. J. Syst. Evol. Microbiol.">
        <title>Paraphotobacterium marinum gen. nov., sp. nov., a member of the family Vibrionaceae, isolated from surface seawater.</title>
        <authorList>
            <person name="Huang Z."/>
            <person name="Dong C."/>
            <person name="Shao Z."/>
        </authorList>
    </citation>
    <scope>NUCLEOTIDE SEQUENCE [LARGE SCALE GENOMIC DNA]</scope>
    <source>
        <strain evidence="7 8">NSCS20N07D</strain>
    </source>
</reference>
<evidence type="ECO:0000256" key="5">
    <source>
        <dbReference type="PIRSR" id="PIRSR016020-1"/>
    </source>
</evidence>
<dbReference type="Pfam" id="PF01263">
    <property type="entry name" value="Aldose_epim"/>
    <property type="match status" value="1"/>
</dbReference>
<evidence type="ECO:0000256" key="4">
    <source>
        <dbReference type="PIRNR" id="PIRNR016020"/>
    </source>
</evidence>
<name>A0A220VHI6_9GAMM</name>
<sequence length="279" mass="32133">MQNNITIKTHKNGLKYLDIKTPQCKAMIFLQGAQITSFIPNDRPDLLWVSEENTYQPGTSIRGGIPICWPWFGPHQDSKKPQHGYARNQLWELNSISYDADTLCITMYLPNTKELLNQDLNLEIVFKLSTELQIELINRNNSDETIQVTQALHSYFPVSDIKKVKVNGLKGAEYFEFGKGPTSDHEDCVQINNETDRSYQKVDEQQAILDESREIIISRINSKSVVLWNPWIEKSKSLSNFSSIDYKKMICLEAANILDDKILLEPNQTHKLILMIKEK</sequence>
<dbReference type="EMBL" id="CP022356">
    <property type="protein sequence ID" value="ASK79413.1"/>
    <property type="molecule type" value="Genomic_DNA"/>
</dbReference>
<feature type="binding site" evidence="6">
    <location>
        <position position="62"/>
    </location>
    <ligand>
        <name>substrate</name>
    </ligand>
</feature>
<evidence type="ECO:0000256" key="3">
    <source>
        <dbReference type="ARBA" id="ARBA00023235"/>
    </source>
</evidence>
<evidence type="ECO:0000313" key="8">
    <source>
        <dbReference type="Proteomes" id="UP000242175"/>
    </source>
</evidence>
<dbReference type="GO" id="GO:0047938">
    <property type="term" value="F:glucose-6-phosphate 1-epimerase activity"/>
    <property type="evidence" value="ECO:0007669"/>
    <property type="project" value="UniProtKB-UniRule"/>
</dbReference>
<dbReference type="Gene3D" id="2.70.98.10">
    <property type="match status" value="1"/>
</dbReference>
<dbReference type="CDD" id="cd09020">
    <property type="entry name" value="D-hex-6-P-epi_like"/>
    <property type="match status" value="1"/>
</dbReference>
<dbReference type="PIRSF" id="PIRSF016020">
    <property type="entry name" value="PHexose_mutarotase"/>
    <property type="match status" value="1"/>
</dbReference>
<evidence type="ECO:0000313" key="7">
    <source>
        <dbReference type="EMBL" id="ASK79413.1"/>
    </source>
</evidence>